<dbReference type="Pfam" id="PF13707">
    <property type="entry name" value="RloB"/>
    <property type="match status" value="1"/>
</dbReference>
<dbReference type="EMBL" id="JADIMT010000001">
    <property type="protein sequence ID" value="MBO8435357.1"/>
    <property type="molecule type" value="Genomic_DNA"/>
</dbReference>
<protein>
    <submittedName>
        <fullName evidence="1">RloB domain-containing protein</fullName>
    </submittedName>
</protein>
<organism evidence="1 2">
    <name type="scientific">Candidatus Ornithospirochaeta stercoripullorum</name>
    <dbReference type="NCBI Taxonomy" id="2840899"/>
    <lineage>
        <taxon>Bacteria</taxon>
        <taxon>Pseudomonadati</taxon>
        <taxon>Spirochaetota</taxon>
        <taxon>Spirochaetia</taxon>
        <taxon>Spirochaetales</taxon>
        <taxon>Spirochaetaceae</taxon>
        <taxon>Spirochaetaceae incertae sedis</taxon>
        <taxon>Candidatus Ornithospirochaeta</taxon>
    </lineage>
</organism>
<comment type="caution">
    <text evidence="1">The sequence shown here is derived from an EMBL/GenBank/DDBJ whole genome shotgun (WGS) entry which is preliminary data.</text>
</comment>
<reference evidence="1" key="2">
    <citation type="journal article" date="2021" name="PeerJ">
        <title>Extensive microbial diversity within the chicken gut microbiome revealed by metagenomics and culture.</title>
        <authorList>
            <person name="Gilroy R."/>
            <person name="Ravi A."/>
            <person name="Getino M."/>
            <person name="Pursley I."/>
            <person name="Horton D.L."/>
            <person name="Alikhan N.F."/>
            <person name="Baker D."/>
            <person name="Gharbi K."/>
            <person name="Hall N."/>
            <person name="Watson M."/>
            <person name="Adriaenssens E.M."/>
            <person name="Foster-Nyarko E."/>
            <person name="Jarju S."/>
            <person name="Secka A."/>
            <person name="Antonio M."/>
            <person name="Oren A."/>
            <person name="Chaudhuri R.R."/>
            <person name="La Ragione R."/>
            <person name="Hildebrand F."/>
            <person name="Pallen M.J."/>
        </authorList>
    </citation>
    <scope>NUCLEOTIDE SEQUENCE</scope>
    <source>
        <strain evidence="1">7293</strain>
    </source>
</reference>
<accession>A0A9D9DYH6</accession>
<evidence type="ECO:0000313" key="2">
    <source>
        <dbReference type="Proteomes" id="UP000823615"/>
    </source>
</evidence>
<sequence length="175" mass="20272">MAKRKMRRRTRLMLFAAEGNNETEKLYLRDLVIDTNGLSIKKAYGNNTDPVGMVKSLIDTMHDLDFDSEYGDIAFCFLDLDLDRNKEKQVKEEETLATNHNIHIIVSNPCFELWYICHFTGSSKNYRSSKDLLKEMSRYIKGYSKSKEGIYAITKPYIPTAIKNAEILERRAMAN</sequence>
<gene>
    <name evidence="1" type="ORF">IAA97_00030</name>
</gene>
<dbReference type="AlphaFoldDB" id="A0A9D9DYH6"/>
<proteinExistence type="predicted"/>
<name>A0A9D9DYH6_9SPIO</name>
<reference evidence="1" key="1">
    <citation type="submission" date="2020-10" db="EMBL/GenBank/DDBJ databases">
        <authorList>
            <person name="Gilroy R."/>
        </authorList>
    </citation>
    <scope>NUCLEOTIDE SEQUENCE</scope>
    <source>
        <strain evidence="1">7293</strain>
    </source>
</reference>
<evidence type="ECO:0000313" key="1">
    <source>
        <dbReference type="EMBL" id="MBO8435357.1"/>
    </source>
</evidence>
<dbReference type="InterPro" id="IPR025591">
    <property type="entry name" value="RloB"/>
</dbReference>
<dbReference type="Proteomes" id="UP000823615">
    <property type="component" value="Unassembled WGS sequence"/>
</dbReference>